<evidence type="ECO:0000259" key="1">
    <source>
        <dbReference type="Pfam" id="PF00646"/>
    </source>
</evidence>
<dbReference type="SUPFAM" id="SSF52047">
    <property type="entry name" value="RNI-like"/>
    <property type="match status" value="4"/>
</dbReference>
<accession>A0AA38WGU7</accession>
<dbReference type="Pfam" id="PF00646">
    <property type="entry name" value="F-box"/>
    <property type="match status" value="1"/>
</dbReference>
<dbReference type="PANTHER" id="PTHR34145">
    <property type="entry name" value="OS02G0105600 PROTEIN"/>
    <property type="match status" value="1"/>
</dbReference>
<dbReference type="InterPro" id="IPR001810">
    <property type="entry name" value="F-box_dom"/>
</dbReference>
<reference evidence="3" key="1">
    <citation type="submission" date="2023-03" db="EMBL/GenBank/DDBJ databases">
        <title>Chromosome-scale reference genome and RAD-based genetic map of yellow starthistle (Centaurea solstitialis) reveal putative structural variation and QTLs associated with invader traits.</title>
        <authorList>
            <person name="Reatini B."/>
            <person name="Cang F.A."/>
            <person name="Jiang Q."/>
            <person name="Mckibben M.T.W."/>
            <person name="Barker M.S."/>
            <person name="Rieseberg L.H."/>
            <person name="Dlugosch K.M."/>
        </authorList>
    </citation>
    <scope>NUCLEOTIDE SEQUENCE</scope>
    <source>
        <strain evidence="3">CAN-66</strain>
        <tissue evidence="3">Leaf</tissue>
    </source>
</reference>
<name>A0AA38WGU7_9ASTR</name>
<evidence type="ECO:0000259" key="2">
    <source>
        <dbReference type="Pfam" id="PF23622"/>
    </source>
</evidence>
<dbReference type="InterPro" id="IPR036047">
    <property type="entry name" value="F-box-like_dom_sf"/>
</dbReference>
<feature type="domain" description="At1g61320/AtMIF1 LRR" evidence="2">
    <location>
        <begin position="130"/>
        <end position="431"/>
    </location>
</feature>
<sequence>MLAPRGTWSCREAPSRAAKLGFSLSEASRILGFGSLHVSLREVEQEFSDDHLGRFSDDVLVRILSRLSIKHAVVTSVLSRRWRQLWRQTARLDFEDNHRWNKIQSRPAAARNDPTIDEFKISFDLAETLEGEIDNWIKFAVSKDVQRLELDLKGSVFRKERNYLFPNKFFPRKSKPSLIGSPFMEIKFLKDLLLNWVDVNDEGLENILTNCPVLEHLSIHGSWELRKAKIHGKGLALRSLEITDCERLESVEICDSNLVSLNCTWLSSVSYRLESLEKLEKICICDYKTKINHMFSQISCNIPNLQVLELTIYYSQEDMPFSTFPKLPQLKQLIVEVYDGELPTLTSMVEACPNLQRFKAKVKYWKSTTSGLLNKVVKQTHQHLEEVEIDGYDKWNCDDLLELATYFIVNSGALKRLVIKLVEENDAAARDRAQQQLEPKTTPVGVELEVECNLSMSLVGRNQGSKWRETWRGDEAKPQVLGVMAKPWLEQEFSADHLGRLSDDVLVQTLEGEIDNWIKFAVSKDVQRLELDLKGSVFRKERNYLFPNKFFPRKSLENILTNCPVLEHLSIHGSWELRKAKIHGKGLALRSLEITDCERLESVEICDSNLVSLNCTWLSSVSYRLESLEKLEKICICDYKTKINHMFSQISCNIPNLQVLELTIYYSQEDMPFSTFPKLPQLKQLIVEVYDGELPTLTSMVEACPNLQRFKAKVKYWKSTTSGLLNKVVKQTHQHLEEVEIDGYDKWNCDDLLELATYFIVNSGALKRLVIKLVEENDATARDRAQQQFQPKTTPVGVELEVECNLTMSLVGRNQGSKWRETWRGDEAKPQVLGVMAKPWQTLEGEIDNWIKFAVSKDVQRLELDLKGSVFRMERNYLFPNKFFPRKSKPSLIGSPFMEIKFLKDLLLNWVDVNDEGLENILTNCPVLEHLSIHGSWELRKAKIHGKGLVLRSLEITDCERLESVEICDSNLVSLNCTWLSSVSYRLESLEKLEKICICDYKTKINHMFSQISCNIPNLQVLELTIYYSQEDMPFSTFPKLPQLKQLIVEVYDGELPTLTSMVKYWKSTTSGLLNKVAKQTHQHLEEVEIDGYDKWYCDDLLELATYFIVNSGELKRLVIKLVEENDVAARDRVQQQLGPKTTPVGVELMIEVECNLTMSLVGRNQGSKWRETWRGDEAKPQVLGVMAKPWQTLEGEIDNWIKFAVSKDVQRLELDLKGSVFRMERNYLFPNKFFPRKSKPSLIGSPFMEIKFLKDLLLNWVDVNDEGLENILTNCPVLEHLSIHGSWELRKAKIHGKGLVLRSLEITDCERLESVEICDSNLVSLNCTWLSSVSYRLESLEKLEKICICDYKTKINHMFSQISCNIPNLQVLELTIYYSQEDMPFSTFPKLPQLKQLIVEVYDGELPTLTSMVKYWKSTTSGLLNKVAKQTHQHLEEVEIDGYDKWYCDDLLELATYFIVNSGELKRLVIKLVEENDAAARDRVQQQLGPKTTPVGVELVIV</sequence>
<dbReference type="InterPro" id="IPR053772">
    <property type="entry name" value="At1g61320/At1g61330-like"/>
</dbReference>
<evidence type="ECO:0000313" key="4">
    <source>
        <dbReference type="Proteomes" id="UP001172457"/>
    </source>
</evidence>
<dbReference type="EMBL" id="JARYMX010000002">
    <property type="protein sequence ID" value="KAJ9560662.1"/>
    <property type="molecule type" value="Genomic_DNA"/>
</dbReference>
<dbReference type="Gene3D" id="3.80.10.10">
    <property type="entry name" value="Ribonuclease Inhibitor"/>
    <property type="match status" value="4"/>
</dbReference>
<dbReference type="InterPro" id="IPR055357">
    <property type="entry name" value="LRR_At1g61320_AtMIF1"/>
</dbReference>
<comment type="caution">
    <text evidence="3">The sequence shown here is derived from an EMBL/GenBank/DDBJ whole genome shotgun (WGS) entry which is preliminary data.</text>
</comment>
<organism evidence="3 4">
    <name type="scientific">Centaurea solstitialis</name>
    <name type="common">yellow star-thistle</name>
    <dbReference type="NCBI Taxonomy" id="347529"/>
    <lineage>
        <taxon>Eukaryota</taxon>
        <taxon>Viridiplantae</taxon>
        <taxon>Streptophyta</taxon>
        <taxon>Embryophyta</taxon>
        <taxon>Tracheophyta</taxon>
        <taxon>Spermatophyta</taxon>
        <taxon>Magnoliopsida</taxon>
        <taxon>eudicotyledons</taxon>
        <taxon>Gunneridae</taxon>
        <taxon>Pentapetalae</taxon>
        <taxon>asterids</taxon>
        <taxon>campanulids</taxon>
        <taxon>Asterales</taxon>
        <taxon>Asteraceae</taxon>
        <taxon>Carduoideae</taxon>
        <taxon>Cardueae</taxon>
        <taxon>Centaureinae</taxon>
        <taxon>Centaurea</taxon>
    </lineage>
</organism>
<gene>
    <name evidence="3" type="ORF">OSB04_005822</name>
</gene>
<evidence type="ECO:0008006" key="5">
    <source>
        <dbReference type="Google" id="ProtNLM"/>
    </source>
</evidence>
<protein>
    <recommendedName>
        <fullName evidence="5">F-box domain-containing protein</fullName>
    </recommendedName>
</protein>
<feature type="domain" description="At1g61320/AtMIF1 LRR" evidence="2">
    <location>
        <begin position="555"/>
        <end position="785"/>
    </location>
</feature>
<dbReference type="SUPFAM" id="SSF81383">
    <property type="entry name" value="F-box domain"/>
    <property type="match status" value="1"/>
</dbReference>
<feature type="domain" description="At1g61320/AtMIF1 LRR" evidence="2">
    <location>
        <begin position="1197"/>
        <end position="1404"/>
    </location>
</feature>
<dbReference type="InterPro" id="IPR032675">
    <property type="entry name" value="LRR_dom_sf"/>
</dbReference>
<feature type="domain" description="At1g61320/AtMIF1 LRR" evidence="2">
    <location>
        <begin position="846"/>
        <end position="1053"/>
    </location>
</feature>
<dbReference type="Pfam" id="PF23622">
    <property type="entry name" value="LRR_At1g61320_AtMIF1"/>
    <property type="match status" value="4"/>
</dbReference>
<dbReference type="Proteomes" id="UP001172457">
    <property type="component" value="Chromosome 2"/>
</dbReference>
<keyword evidence="4" id="KW-1185">Reference proteome</keyword>
<evidence type="ECO:0000313" key="3">
    <source>
        <dbReference type="EMBL" id="KAJ9560662.1"/>
    </source>
</evidence>
<feature type="domain" description="F-box" evidence="1">
    <location>
        <begin position="54"/>
        <end position="88"/>
    </location>
</feature>
<dbReference type="PANTHER" id="PTHR34145:SF79">
    <property type="entry name" value="F-BOX DOMAIN, FBD DOMAIN, LEUCINE-RICH REPEAT DOMAIN SUPERFAMILY"/>
    <property type="match status" value="1"/>
</dbReference>
<proteinExistence type="predicted"/>